<dbReference type="PROSITE" id="PS51257">
    <property type="entry name" value="PROKAR_LIPOPROTEIN"/>
    <property type="match status" value="1"/>
</dbReference>
<dbReference type="Proteomes" id="UP000295176">
    <property type="component" value="Unassembled WGS sequence"/>
</dbReference>
<keyword evidence="3 5" id="KW-0378">Hydrolase</keyword>
<feature type="signal peptide" evidence="7">
    <location>
        <begin position="1"/>
        <end position="21"/>
    </location>
</feature>
<dbReference type="EMBL" id="SNXX01000008">
    <property type="protein sequence ID" value="TDP95929.1"/>
    <property type="molecule type" value="Genomic_DNA"/>
</dbReference>
<dbReference type="GO" id="GO:0004252">
    <property type="term" value="F:serine-type endopeptidase activity"/>
    <property type="evidence" value="ECO:0007669"/>
    <property type="project" value="UniProtKB-UniRule"/>
</dbReference>
<proteinExistence type="inferred from homology"/>
<name>A0A4R6S7N2_9FIRM</name>
<dbReference type="GO" id="GO:0006508">
    <property type="term" value="P:proteolysis"/>
    <property type="evidence" value="ECO:0007669"/>
    <property type="project" value="UniProtKB-KW"/>
</dbReference>
<dbReference type="InterPro" id="IPR050131">
    <property type="entry name" value="Peptidase_S8_subtilisin-like"/>
</dbReference>
<evidence type="ECO:0000259" key="8">
    <source>
        <dbReference type="Pfam" id="PF00082"/>
    </source>
</evidence>
<organism evidence="10 11">
    <name type="scientific">Halanaerobium saccharolyticum</name>
    <dbReference type="NCBI Taxonomy" id="43595"/>
    <lineage>
        <taxon>Bacteria</taxon>
        <taxon>Bacillati</taxon>
        <taxon>Bacillota</taxon>
        <taxon>Clostridia</taxon>
        <taxon>Halanaerobiales</taxon>
        <taxon>Halanaerobiaceae</taxon>
        <taxon>Halanaerobium</taxon>
    </lineage>
</organism>
<dbReference type="Gene3D" id="3.40.50.200">
    <property type="entry name" value="Peptidase S8/S53 domain"/>
    <property type="match status" value="1"/>
</dbReference>
<keyword evidence="7" id="KW-0732">Signal</keyword>
<evidence type="ECO:0000313" key="11">
    <source>
        <dbReference type="Proteomes" id="UP000295176"/>
    </source>
</evidence>
<comment type="caution">
    <text evidence="10">The sequence shown here is derived from an EMBL/GenBank/DDBJ whole genome shotgun (WGS) entry which is preliminary data.</text>
</comment>
<feature type="active site" description="Charge relay system" evidence="5">
    <location>
        <position position="243"/>
    </location>
</feature>
<dbReference type="InterPro" id="IPR000209">
    <property type="entry name" value="Peptidase_S8/S53_dom"/>
</dbReference>
<dbReference type="InterPro" id="IPR022398">
    <property type="entry name" value="Peptidase_S8_His-AS"/>
</dbReference>
<evidence type="ECO:0000256" key="5">
    <source>
        <dbReference type="PROSITE-ProRule" id="PRU01240"/>
    </source>
</evidence>
<comment type="similarity">
    <text evidence="1 5">Belongs to the peptidase S8 family.</text>
</comment>
<reference evidence="10 11" key="1">
    <citation type="submission" date="2019-03" db="EMBL/GenBank/DDBJ databases">
        <title>Subsurface microbial communities from deep shales in Ohio and West Virginia, USA.</title>
        <authorList>
            <person name="Wrighton K."/>
        </authorList>
    </citation>
    <scope>NUCLEOTIDE SEQUENCE [LARGE SCALE GENOMIC DNA]</scope>
    <source>
        <strain evidence="10 11">MSL 7</strain>
    </source>
</reference>
<evidence type="ECO:0000259" key="9">
    <source>
        <dbReference type="Pfam" id="PF22148"/>
    </source>
</evidence>
<evidence type="ECO:0000256" key="6">
    <source>
        <dbReference type="SAM" id="MobiDB-lite"/>
    </source>
</evidence>
<dbReference type="PROSITE" id="PS00136">
    <property type="entry name" value="SUBTILASE_ASP"/>
    <property type="match status" value="1"/>
</dbReference>
<evidence type="ECO:0000313" key="10">
    <source>
        <dbReference type="EMBL" id="TDP95929.1"/>
    </source>
</evidence>
<evidence type="ECO:0000256" key="3">
    <source>
        <dbReference type="ARBA" id="ARBA00022801"/>
    </source>
</evidence>
<dbReference type="PROSITE" id="PS00137">
    <property type="entry name" value="SUBTILASE_HIS"/>
    <property type="match status" value="1"/>
</dbReference>
<feature type="chain" id="PRO_5038821123" evidence="7">
    <location>
        <begin position="22"/>
        <end position="579"/>
    </location>
</feature>
<feature type="domain" description="Fervidolysin-like N-terminal prodomain" evidence="9">
    <location>
        <begin position="63"/>
        <end position="140"/>
    </location>
</feature>
<dbReference type="SUPFAM" id="SSF52743">
    <property type="entry name" value="Subtilisin-like"/>
    <property type="match status" value="1"/>
</dbReference>
<dbReference type="PANTHER" id="PTHR43806">
    <property type="entry name" value="PEPTIDASE S8"/>
    <property type="match status" value="1"/>
</dbReference>
<dbReference type="Pfam" id="PF00082">
    <property type="entry name" value="Peptidase_S8"/>
    <property type="match status" value="1"/>
</dbReference>
<feature type="domain" description="Peptidase S8/S53" evidence="8">
    <location>
        <begin position="185"/>
        <end position="455"/>
    </location>
</feature>
<dbReference type="PROSITE" id="PS51892">
    <property type="entry name" value="SUBTILASE"/>
    <property type="match status" value="1"/>
</dbReference>
<evidence type="ECO:0000256" key="4">
    <source>
        <dbReference type="ARBA" id="ARBA00022825"/>
    </source>
</evidence>
<feature type="region of interest" description="Disordered" evidence="6">
    <location>
        <begin position="216"/>
        <end position="244"/>
    </location>
</feature>
<sequence length="579" mass="62684">MKKKFLILIAMLIVGGLVLSACSSGSSLGDNANISGTVITNHQRGYIEASSQSNSKSVQSMMFNSKGKKFVDNEIIVKYNDSVSVSSMTNEIAKSGSNALKKIRTDNGELVKIKIPSNKTVEEMVEYYSQQPGVEYAEPNYIAYAQAIPNDTYYEDGIDNNIGQWGLWATNMELAWDLQQTSNSYLVAVLDSGIIPDHEDLTTNLVSGVDFVTVDNTGEDPSDYKPTDFDPSDPTTESENGSHGTHVSGIIGALTDNNLGVAGINWETNILPVRVLKSDQTGSHYDIAEGIYYSVDESQAEIINMSFGGESSSNTLHNAVEYAYENGTIMIAASGNSGVDSVHYPAAYEETIAVGSIENKNDLADYSNYGAEIDLVAPGGDDTKGILSTWGYYDGASYNPGYAYMSGTSMSTAYVSGAAALLLESGVSPNNIKDRLISTAFDLGIPNKDDNYGHGMLDVYAALKNEKTKPPIVFVAEVIGDELVPVDNTDVEVNSEGEYAISERVEGQYYLVAWKNTNNNDSIDQGDYYGISPDPELEEGIYFQPGEMVKENIDMYYVYAETNASAPSISAASIEKLRD</sequence>
<feature type="active site" description="Charge relay system" evidence="5">
    <location>
        <position position="409"/>
    </location>
</feature>
<dbReference type="InterPro" id="IPR023827">
    <property type="entry name" value="Peptidase_S8_Asp-AS"/>
</dbReference>
<evidence type="ECO:0000256" key="2">
    <source>
        <dbReference type="ARBA" id="ARBA00022670"/>
    </source>
</evidence>
<evidence type="ECO:0000256" key="7">
    <source>
        <dbReference type="SAM" id="SignalP"/>
    </source>
</evidence>
<protein>
    <submittedName>
        <fullName evidence="10">Serine protease</fullName>
    </submittedName>
</protein>
<feature type="compositionally biased region" description="Polar residues" evidence="6">
    <location>
        <begin position="233"/>
        <end position="244"/>
    </location>
</feature>
<dbReference type="PANTHER" id="PTHR43806:SF11">
    <property type="entry name" value="CEREVISIN-RELATED"/>
    <property type="match status" value="1"/>
</dbReference>
<dbReference type="InterPro" id="IPR054399">
    <property type="entry name" value="Fervidolysin-like_N_prodom"/>
</dbReference>
<keyword evidence="2 5" id="KW-0645">Protease</keyword>
<gene>
    <name evidence="10" type="ORF">C7957_10814</name>
</gene>
<dbReference type="AlphaFoldDB" id="A0A4R6S7N2"/>
<dbReference type="RefSeq" id="WP_133530154.1">
    <property type="nucleotide sequence ID" value="NZ_SNXX01000008.1"/>
</dbReference>
<dbReference type="PRINTS" id="PR00723">
    <property type="entry name" value="SUBTILISIN"/>
</dbReference>
<feature type="active site" description="Charge relay system" evidence="5">
    <location>
        <position position="191"/>
    </location>
</feature>
<evidence type="ECO:0000256" key="1">
    <source>
        <dbReference type="ARBA" id="ARBA00011073"/>
    </source>
</evidence>
<dbReference type="InterPro" id="IPR015500">
    <property type="entry name" value="Peptidase_S8_subtilisin-rel"/>
</dbReference>
<keyword evidence="4 5" id="KW-0720">Serine protease</keyword>
<dbReference type="Pfam" id="PF22148">
    <property type="entry name" value="Fervidolysin_NPro-like"/>
    <property type="match status" value="1"/>
</dbReference>
<dbReference type="InterPro" id="IPR036852">
    <property type="entry name" value="Peptidase_S8/S53_dom_sf"/>
</dbReference>
<accession>A0A4R6S7N2</accession>